<gene>
    <name evidence="4" type="ORF">SEMRO_98_G050310.1</name>
</gene>
<dbReference type="PROSITE" id="PS50293">
    <property type="entry name" value="TPR_REGION"/>
    <property type="match status" value="3"/>
</dbReference>
<keyword evidence="1" id="KW-0677">Repeat</keyword>
<keyword evidence="2 3" id="KW-0802">TPR repeat</keyword>
<feature type="repeat" description="TPR" evidence="3">
    <location>
        <begin position="335"/>
        <end position="368"/>
    </location>
</feature>
<dbReference type="PANTHER" id="PTHR45641:SF1">
    <property type="entry name" value="AAA+ ATPASE DOMAIN-CONTAINING PROTEIN"/>
    <property type="match status" value="1"/>
</dbReference>
<dbReference type="Gene3D" id="1.25.40.10">
    <property type="entry name" value="Tetratricopeptide repeat domain"/>
    <property type="match status" value="3"/>
</dbReference>
<feature type="repeat" description="TPR" evidence="3">
    <location>
        <begin position="547"/>
        <end position="580"/>
    </location>
</feature>
<dbReference type="PROSITE" id="PS50005">
    <property type="entry name" value="TPR"/>
    <property type="match status" value="5"/>
</dbReference>
<dbReference type="AlphaFoldDB" id="A0A9N8DDY4"/>
<evidence type="ECO:0000256" key="1">
    <source>
        <dbReference type="ARBA" id="ARBA00022737"/>
    </source>
</evidence>
<dbReference type="SMART" id="SM00028">
    <property type="entry name" value="TPR"/>
    <property type="match status" value="8"/>
</dbReference>
<dbReference type="Proteomes" id="UP001153069">
    <property type="component" value="Unassembled WGS sequence"/>
</dbReference>
<dbReference type="Pfam" id="PF13374">
    <property type="entry name" value="TPR_10"/>
    <property type="match status" value="2"/>
</dbReference>
<feature type="repeat" description="TPR" evidence="3">
    <location>
        <begin position="377"/>
        <end position="410"/>
    </location>
</feature>
<feature type="repeat" description="TPR" evidence="3">
    <location>
        <begin position="589"/>
        <end position="622"/>
    </location>
</feature>
<comment type="caution">
    <text evidence="4">The sequence shown here is derived from an EMBL/GenBank/DDBJ whole genome shotgun (WGS) entry which is preliminary data.</text>
</comment>
<organism evidence="4 5">
    <name type="scientific">Seminavis robusta</name>
    <dbReference type="NCBI Taxonomy" id="568900"/>
    <lineage>
        <taxon>Eukaryota</taxon>
        <taxon>Sar</taxon>
        <taxon>Stramenopiles</taxon>
        <taxon>Ochrophyta</taxon>
        <taxon>Bacillariophyta</taxon>
        <taxon>Bacillariophyceae</taxon>
        <taxon>Bacillariophycidae</taxon>
        <taxon>Naviculales</taxon>
        <taxon>Naviculaceae</taxon>
        <taxon>Seminavis</taxon>
    </lineage>
</organism>
<name>A0A9N8DDY4_9STRA</name>
<evidence type="ECO:0000256" key="2">
    <source>
        <dbReference type="ARBA" id="ARBA00022803"/>
    </source>
</evidence>
<feature type="repeat" description="TPR" evidence="3">
    <location>
        <begin position="421"/>
        <end position="454"/>
    </location>
</feature>
<sequence length="654" mass="72274">MSAPQDSLGVSVYHLESVFMKDAVCSSKDTKGILLARVSKIYDIENLEGPPGVIRKNSASTICPLDGNQGAAYVHCIEGEDHVGDATHMLSYSWNYSIGDIVDTLTDFCLQNKLNPKRTYIWICCLCVNQHRVVENSALPRSGMLVQNQVDFFPILGERVQTIGHLLAMMAPWNAPVNLTRIWCIFEIFTACTTDRCKVDIVMSPKEKQSFAQDVINNGKGINALYELLGNTRVENAKASVESDRLAILRKVESGVGYQKLNNKVNDLLRGWMQGVLTQLVENRENTNNVDYVIFCNRIGMILSENGEHEAAMKLHKCALEICDTVFGEQHEETAATYNNIGLVLLARGDYEGALSKYKEALSIEVFVLGKDHPKVANTYNNIGSVLQDMGNYKGALSMFRKALLNQQQSGLDRNQCPRLATTYSNIGSVLEDLGDYAGALSKYNQALAIQVAVLGTNHPKTASIYNIIGSVLDEMGDYEGALARHKEALAIRLQVLGTKHPDTADSYNNYGLALQEIGDYEGALSMYLAAQTINVHVFGKVHPCVATTYSNIGSVLDDMGDYEGALSRYQEALAIRESALGKNHPSVATIYNNIGALLYAKGEYEEALLKFKECLPIWEPVLGLNHPYTQTCLKWIVTVKTALETTAHDQRSW</sequence>
<accession>A0A9N8DDY4</accession>
<dbReference type="OrthoDB" id="9991317at2759"/>
<dbReference type="SUPFAM" id="SSF48452">
    <property type="entry name" value="TPR-like"/>
    <property type="match status" value="2"/>
</dbReference>
<dbReference type="InterPro" id="IPR019734">
    <property type="entry name" value="TPR_rpt"/>
</dbReference>
<dbReference type="EMBL" id="CAICTM010000097">
    <property type="protein sequence ID" value="CAB9501022.1"/>
    <property type="molecule type" value="Genomic_DNA"/>
</dbReference>
<proteinExistence type="predicted"/>
<dbReference type="Pfam" id="PF13424">
    <property type="entry name" value="TPR_12"/>
    <property type="match status" value="3"/>
</dbReference>
<evidence type="ECO:0000256" key="3">
    <source>
        <dbReference type="PROSITE-ProRule" id="PRU00339"/>
    </source>
</evidence>
<protein>
    <submittedName>
        <fullName evidence="4">Kinesin light chain</fullName>
    </submittedName>
</protein>
<dbReference type="InterPro" id="IPR011990">
    <property type="entry name" value="TPR-like_helical_dom_sf"/>
</dbReference>
<keyword evidence="5" id="KW-1185">Reference proteome</keyword>
<evidence type="ECO:0000313" key="4">
    <source>
        <dbReference type="EMBL" id="CAB9501022.1"/>
    </source>
</evidence>
<reference evidence="4" key="1">
    <citation type="submission" date="2020-06" db="EMBL/GenBank/DDBJ databases">
        <authorList>
            <consortium name="Plant Systems Biology data submission"/>
        </authorList>
    </citation>
    <scope>NUCLEOTIDE SEQUENCE</scope>
    <source>
        <strain evidence="4">D6</strain>
    </source>
</reference>
<dbReference type="PANTHER" id="PTHR45641">
    <property type="entry name" value="TETRATRICOPEPTIDE REPEAT PROTEIN (AFU_ORTHOLOGUE AFUA_6G03870)"/>
    <property type="match status" value="1"/>
</dbReference>
<evidence type="ECO:0000313" key="5">
    <source>
        <dbReference type="Proteomes" id="UP001153069"/>
    </source>
</evidence>